<protein>
    <recommendedName>
        <fullName evidence="4">DUF4367 domain-containing protein</fullName>
    </recommendedName>
</protein>
<sequence length="265" mass="30741">MNDDSNYDKLVRTMKEIPVRETETAAPQVMERIRAYECAKRTPVRKSLRIRVWAAAMLLLVITAISAQGTPRYLFHWNGMDITTYKPEPQTNPSPDVYPPYMERIENQLAARRAEYRTLTLEEAQKESPFPLMRPANLDMKPSRTFGVAATPLKKPATKDELYIEGFYDFYEQGETWLVVRQIFDPKRETDGGVLMHYPDDWEVVRVSDRIMSVYHSDNNFAIYSLYIVTDEKDTIWLSLTGNVSKKKLEAVAEAYISRKQMGNH</sequence>
<evidence type="ECO:0008006" key="4">
    <source>
        <dbReference type="Google" id="ProtNLM"/>
    </source>
</evidence>
<feature type="transmembrane region" description="Helical" evidence="1">
    <location>
        <begin position="50"/>
        <end position="67"/>
    </location>
</feature>
<evidence type="ECO:0000313" key="2">
    <source>
        <dbReference type="EMBL" id="MBD2863403.1"/>
    </source>
</evidence>
<comment type="caution">
    <text evidence="2">The sequence shown here is derived from an EMBL/GenBank/DDBJ whole genome shotgun (WGS) entry which is preliminary data.</text>
</comment>
<dbReference type="EMBL" id="JACXJA010000019">
    <property type="protein sequence ID" value="MBD2863403.1"/>
    <property type="molecule type" value="Genomic_DNA"/>
</dbReference>
<accession>A0A927H0K8</accession>
<name>A0A927H0K8_9BACL</name>
<keyword evidence="3" id="KW-1185">Reference proteome</keyword>
<organism evidence="2 3">
    <name type="scientific">Paenibacillus oceani</name>
    <dbReference type="NCBI Taxonomy" id="2772510"/>
    <lineage>
        <taxon>Bacteria</taxon>
        <taxon>Bacillati</taxon>
        <taxon>Bacillota</taxon>
        <taxon>Bacilli</taxon>
        <taxon>Bacillales</taxon>
        <taxon>Paenibacillaceae</taxon>
        <taxon>Paenibacillus</taxon>
    </lineage>
</organism>
<evidence type="ECO:0000256" key="1">
    <source>
        <dbReference type="SAM" id="Phobius"/>
    </source>
</evidence>
<dbReference type="Proteomes" id="UP000639396">
    <property type="component" value="Unassembled WGS sequence"/>
</dbReference>
<proteinExistence type="predicted"/>
<dbReference type="RefSeq" id="WP_190929033.1">
    <property type="nucleotide sequence ID" value="NZ_JACXJA010000019.1"/>
</dbReference>
<keyword evidence="1" id="KW-0812">Transmembrane</keyword>
<gene>
    <name evidence="2" type="ORF">IDH45_15525</name>
</gene>
<reference evidence="2" key="1">
    <citation type="submission" date="2020-09" db="EMBL/GenBank/DDBJ databases">
        <title>A novel bacterium of genus Paenibacillus, isolated from South China Sea.</title>
        <authorList>
            <person name="Huang H."/>
            <person name="Mo K."/>
            <person name="Hu Y."/>
        </authorList>
    </citation>
    <scope>NUCLEOTIDE SEQUENCE</scope>
    <source>
        <strain evidence="2">IB182363</strain>
    </source>
</reference>
<keyword evidence="1" id="KW-0472">Membrane</keyword>
<keyword evidence="1" id="KW-1133">Transmembrane helix</keyword>
<dbReference type="AlphaFoldDB" id="A0A927H0K8"/>
<evidence type="ECO:0000313" key="3">
    <source>
        <dbReference type="Proteomes" id="UP000639396"/>
    </source>
</evidence>